<feature type="non-terminal residue" evidence="1">
    <location>
        <position position="50"/>
    </location>
</feature>
<evidence type="ECO:0000313" key="1">
    <source>
        <dbReference type="EMBL" id="CAG8758439.1"/>
    </source>
</evidence>
<name>A0ACA9QN41_9GLOM</name>
<feature type="non-terminal residue" evidence="1">
    <location>
        <position position="1"/>
    </location>
</feature>
<accession>A0ACA9QN41</accession>
<keyword evidence="2" id="KW-1185">Reference proteome</keyword>
<dbReference type="Proteomes" id="UP000789702">
    <property type="component" value="Unassembled WGS sequence"/>
</dbReference>
<protein>
    <submittedName>
        <fullName evidence="1">16511_t:CDS:1</fullName>
    </submittedName>
</protein>
<organism evidence="1 2">
    <name type="scientific">Dentiscutata heterogama</name>
    <dbReference type="NCBI Taxonomy" id="1316150"/>
    <lineage>
        <taxon>Eukaryota</taxon>
        <taxon>Fungi</taxon>
        <taxon>Fungi incertae sedis</taxon>
        <taxon>Mucoromycota</taxon>
        <taxon>Glomeromycotina</taxon>
        <taxon>Glomeromycetes</taxon>
        <taxon>Diversisporales</taxon>
        <taxon>Gigasporaceae</taxon>
        <taxon>Dentiscutata</taxon>
    </lineage>
</organism>
<gene>
    <name evidence="1" type="ORF">DHETER_LOCUS15100</name>
</gene>
<comment type="caution">
    <text evidence="1">The sequence shown here is derived from an EMBL/GenBank/DDBJ whole genome shotgun (WGS) entry which is preliminary data.</text>
</comment>
<dbReference type="EMBL" id="CAJVPU010049964">
    <property type="protein sequence ID" value="CAG8758439.1"/>
    <property type="molecule type" value="Genomic_DNA"/>
</dbReference>
<sequence length="50" mass="5457">LGVLVVPVLESVGICNTAHEMCRSKIRKKNPQKLPKTSMSSEVLGYTSNL</sequence>
<proteinExistence type="predicted"/>
<evidence type="ECO:0000313" key="2">
    <source>
        <dbReference type="Proteomes" id="UP000789702"/>
    </source>
</evidence>
<reference evidence="1" key="1">
    <citation type="submission" date="2021-06" db="EMBL/GenBank/DDBJ databases">
        <authorList>
            <person name="Kallberg Y."/>
            <person name="Tangrot J."/>
            <person name="Rosling A."/>
        </authorList>
    </citation>
    <scope>NUCLEOTIDE SEQUENCE</scope>
    <source>
        <strain evidence="1">IL203A</strain>
    </source>
</reference>